<evidence type="ECO:0000256" key="2">
    <source>
        <dbReference type="ARBA" id="ARBA00023054"/>
    </source>
</evidence>
<dbReference type="Proteomes" id="UP000327044">
    <property type="component" value="Unassembled WGS sequence"/>
</dbReference>
<evidence type="ECO:0000256" key="5">
    <source>
        <dbReference type="SAM" id="Coils"/>
    </source>
</evidence>
<evidence type="ECO:0000313" key="7">
    <source>
        <dbReference type="EMBL" id="JAV86674.1"/>
    </source>
</evidence>
<evidence type="ECO:0008006" key="10">
    <source>
        <dbReference type="Google" id="ProtNLM"/>
    </source>
</evidence>
<comment type="similarity">
    <text evidence="4">Belongs to the inner dynein arm light chain family.</text>
</comment>
<evidence type="ECO:0000256" key="6">
    <source>
        <dbReference type="SAM" id="MobiDB-lite"/>
    </source>
</evidence>
<dbReference type="PANTHER" id="PTHR13183">
    <property type="entry name" value="AXONEMAL INNER ARM DYNEIN LIGHT CHAIN 28"/>
    <property type="match status" value="1"/>
</dbReference>
<dbReference type="InterPro" id="IPR019347">
    <property type="entry name" value="Axonemal_dynein_light_chain"/>
</dbReference>
<keyword evidence="9" id="KW-1185">Reference proteome</keyword>
<accession>A0A1Y1MLX2</accession>
<dbReference type="FunCoup" id="A0A1Y1MLX2">
    <property type="interactions" value="65"/>
</dbReference>
<organism evidence="7">
    <name type="scientific">Photinus pyralis</name>
    <name type="common">Common eastern firefly</name>
    <name type="synonym">Lampyris pyralis</name>
    <dbReference type="NCBI Taxonomy" id="7054"/>
    <lineage>
        <taxon>Eukaryota</taxon>
        <taxon>Metazoa</taxon>
        <taxon>Ecdysozoa</taxon>
        <taxon>Arthropoda</taxon>
        <taxon>Hexapoda</taxon>
        <taxon>Insecta</taxon>
        <taxon>Pterygota</taxon>
        <taxon>Neoptera</taxon>
        <taxon>Endopterygota</taxon>
        <taxon>Coleoptera</taxon>
        <taxon>Polyphaga</taxon>
        <taxon>Elateriformia</taxon>
        <taxon>Elateroidea</taxon>
        <taxon>Lampyridae</taxon>
        <taxon>Lampyrinae</taxon>
        <taxon>Photinus</taxon>
    </lineage>
</organism>
<evidence type="ECO:0000313" key="8">
    <source>
        <dbReference type="EMBL" id="KAB0800672.1"/>
    </source>
</evidence>
<keyword evidence="2 5" id="KW-0175">Coiled coil</keyword>
<dbReference type="EMBL" id="GEZM01027567">
    <property type="protein sequence ID" value="JAV86674.1"/>
    <property type="molecule type" value="Transcribed_RNA"/>
</dbReference>
<dbReference type="OrthoDB" id="273640at2759"/>
<gene>
    <name evidence="8" type="ORF">PPYR_06411</name>
</gene>
<dbReference type="GO" id="GO:0030286">
    <property type="term" value="C:dynein complex"/>
    <property type="evidence" value="ECO:0007669"/>
    <property type="project" value="UniProtKB-KW"/>
</dbReference>
<evidence type="ECO:0000256" key="3">
    <source>
        <dbReference type="ARBA" id="ARBA00023175"/>
    </source>
</evidence>
<dbReference type="Pfam" id="PF10211">
    <property type="entry name" value="Ax_dynein_light"/>
    <property type="match status" value="1"/>
</dbReference>
<dbReference type="GO" id="GO:0005930">
    <property type="term" value="C:axoneme"/>
    <property type="evidence" value="ECO:0007669"/>
    <property type="project" value="TreeGrafter"/>
</dbReference>
<dbReference type="PANTHER" id="PTHR13183:SF0">
    <property type="entry name" value="AXONEMAL DYNEIN LIGHT INTERMEDIATE POLYPEPTIDE 1"/>
    <property type="match status" value="1"/>
</dbReference>
<dbReference type="GO" id="GO:0097546">
    <property type="term" value="C:ciliary base"/>
    <property type="evidence" value="ECO:0007669"/>
    <property type="project" value="TreeGrafter"/>
</dbReference>
<evidence type="ECO:0000313" key="9">
    <source>
        <dbReference type="Proteomes" id="UP000327044"/>
    </source>
</evidence>
<reference evidence="8" key="3">
    <citation type="submission" date="2019-08" db="EMBL/GenBank/DDBJ databases">
        <authorList>
            <consortium name="Photinus pyralis genome working group"/>
            <person name="Fallon T.R."/>
            <person name="Sander Lower S.E."/>
            <person name="Weng J.-K."/>
        </authorList>
    </citation>
    <scope>NUCLEOTIDE SEQUENCE</scope>
    <source>
        <strain evidence="8">1611_PpyrPB1</strain>
        <tissue evidence="8">Whole body</tissue>
    </source>
</reference>
<feature type="region of interest" description="Disordered" evidence="6">
    <location>
        <begin position="27"/>
        <end position="52"/>
    </location>
</feature>
<reference evidence="7" key="1">
    <citation type="journal article" date="2016" name="Sci. Rep.">
        <title>Molecular characterization of firefly nuptial gifts: a multi-omics approach sheds light on postcopulatory sexual selection.</title>
        <authorList>
            <person name="Al-Wathiqui N."/>
            <person name="Fallon T.R."/>
            <person name="South A."/>
            <person name="Weng J.K."/>
            <person name="Lewis S.M."/>
        </authorList>
    </citation>
    <scope>NUCLEOTIDE SEQUENCE</scope>
</reference>
<keyword evidence="1" id="KW-0243">Dynein</keyword>
<dbReference type="GO" id="GO:0045504">
    <property type="term" value="F:dynein heavy chain binding"/>
    <property type="evidence" value="ECO:0007669"/>
    <property type="project" value="TreeGrafter"/>
</dbReference>
<feature type="coiled-coil region" evidence="5">
    <location>
        <begin position="168"/>
        <end position="238"/>
    </location>
</feature>
<proteinExistence type="inferred from homology"/>
<dbReference type="InParanoid" id="A0A1Y1MLX2"/>
<sequence>MAAAERLIPDSSTLVKYDNPVLITKHDDKLAERNLSPTRAKSAPPPTADERRETEEILNAILPPKEWEEEGQKWRQQVSTTPATRLDVVNLQEQLDMRLQQRQARETGICPVRRELYTQCFDELIRQITINCAERGLLLLRVRDEMNMTMEAYQALYCSSIAFGMRKALQAEQGKSDLQTDLDQLKNEKVDVERQLVELRQKAEQSERRAAELRIAEEKKHSEEIQFLKKTNQQLKTQLEGIIAPKK</sequence>
<dbReference type="AlphaFoldDB" id="A0A1Y1MLX2"/>
<dbReference type="EMBL" id="VVIM01000004">
    <property type="protein sequence ID" value="KAB0800672.1"/>
    <property type="molecule type" value="Genomic_DNA"/>
</dbReference>
<protein>
    <recommendedName>
        <fullName evidence="10">Inner dynein arm light chain, axonemal</fullName>
    </recommendedName>
</protein>
<evidence type="ECO:0000256" key="1">
    <source>
        <dbReference type="ARBA" id="ARBA00023017"/>
    </source>
</evidence>
<reference evidence="8 9" key="2">
    <citation type="journal article" date="2018" name="Elife">
        <title>Firefly genomes illuminate parallel origins of bioluminescence in beetles.</title>
        <authorList>
            <person name="Fallon T.R."/>
            <person name="Lower S.E."/>
            <person name="Chang C.H."/>
            <person name="Bessho-Uehara M."/>
            <person name="Martin G.J."/>
            <person name="Bewick A.J."/>
            <person name="Behringer M."/>
            <person name="Debat H.J."/>
            <person name="Wong I."/>
            <person name="Day J.C."/>
            <person name="Suvorov A."/>
            <person name="Silva C.J."/>
            <person name="Stanger-Hall K.F."/>
            <person name="Hall D.W."/>
            <person name="Schmitz R.J."/>
            <person name="Nelson D.R."/>
            <person name="Lewis S.M."/>
            <person name="Shigenobu S."/>
            <person name="Bybee S.M."/>
            <person name="Larracuente A.M."/>
            <person name="Oba Y."/>
            <person name="Weng J.K."/>
        </authorList>
    </citation>
    <scope>NUCLEOTIDE SEQUENCE [LARGE SCALE GENOMIC DNA]</scope>
    <source>
        <strain evidence="8">1611_PpyrPB1</strain>
        <tissue evidence="8">Whole body</tissue>
    </source>
</reference>
<name>A0A1Y1MLX2_PHOPY</name>
<keyword evidence="3" id="KW-0505">Motor protein</keyword>
<evidence type="ECO:0000256" key="4">
    <source>
        <dbReference type="ARBA" id="ARBA00038114"/>
    </source>
</evidence>